<comment type="caution">
    <text evidence="2">The sequence shown here is derived from an EMBL/GenBank/DDBJ whole genome shotgun (WGS) entry which is preliminary data.</text>
</comment>
<accession>A0A2M9G7J7</accession>
<dbReference type="InterPro" id="IPR002810">
    <property type="entry name" value="NfeD-like_C"/>
</dbReference>
<organism evidence="2 3">
    <name type="scientific">Minwuia thermotolerans</name>
    <dbReference type="NCBI Taxonomy" id="2056226"/>
    <lineage>
        <taxon>Bacteria</taxon>
        <taxon>Pseudomonadati</taxon>
        <taxon>Pseudomonadota</taxon>
        <taxon>Alphaproteobacteria</taxon>
        <taxon>Minwuiales</taxon>
        <taxon>Minwuiaceae</taxon>
        <taxon>Minwuia</taxon>
    </lineage>
</organism>
<dbReference type="Pfam" id="PF01957">
    <property type="entry name" value="NfeD"/>
    <property type="match status" value="1"/>
</dbReference>
<evidence type="ECO:0000313" key="2">
    <source>
        <dbReference type="EMBL" id="PJK31698.1"/>
    </source>
</evidence>
<dbReference type="EMBL" id="PHIG01000004">
    <property type="protein sequence ID" value="PJK31698.1"/>
    <property type="molecule type" value="Genomic_DNA"/>
</dbReference>
<dbReference type="OrthoDB" id="5289056at2"/>
<reference evidence="2 3" key="1">
    <citation type="submission" date="2017-11" db="EMBL/GenBank/DDBJ databases">
        <title>Draft genome sequence of Rhizobiales bacterium SY3-13.</title>
        <authorList>
            <person name="Sun C."/>
        </authorList>
    </citation>
    <scope>NUCLEOTIDE SEQUENCE [LARGE SCALE GENOMIC DNA]</scope>
    <source>
        <strain evidence="2 3">SY3-13</strain>
    </source>
</reference>
<evidence type="ECO:0000259" key="1">
    <source>
        <dbReference type="Pfam" id="PF01957"/>
    </source>
</evidence>
<dbReference type="RefSeq" id="WP_109794524.1">
    <property type="nucleotide sequence ID" value="NZ_PHIG01000004.1"/>
</dbReference>
<dbReference type="InterPro" id="IPR012340">
    <property type="entry name" value="NA-bd_OB-fold"/>
</dbReference>
<dbReference type="Gene3D" id="2.40.50.140">
    <property type="entry name" value="Nucleic acid-binding proteins"/>
    <property type="match status" value="1"/>
</dbReference>
<feature type="domain" description="NfeD-like C-terminal" evidence="1">
    <location>
        <begin position="29"/>
        <end position="80"/>
    </location>
</feature>
<dbReference type="SUPFAM" id="SSF141322">
    <property type="entry name" value="NfeD domain-like"/>
    <property type="match status" value="1"/>
</dbReference>
<gene>
    <name evidence="2" type="ORF">CVT23_01225</name>
</gene>
<evidence type="ECO:0000313" key="3">
    <source>
        <dbReference type="Proteomes" id="UP000229498"/>
    </source>
</evidence>
<dbReference type="Proteomes" id="UP000229498">
    <property type="component" value="Unassembled WGS sequence"/>
</dbReference>
<keyword evidence="3" id="KW-1185">Reference proteome</keyword>
<name>A0A2M9G7J7_9PROT</name>
<sequence>MPPGPIAGGWSGYVWRVYRRPAGTLCNEIRGDSAEVLDWSGDEGHVWARSERWAARGATGLAAGDAVRVRGTDGLTLIVDRDGHDTDDDPETTNGD</sequence>
<protein>
    <recommendedName>
        <fullName evidence="1">NfeD-like C-terminal domain-containing protein</fullName>
    </recommendedName>
</protein>
<proteinExistence type="predicted"/>
<dbReference type="AlphaFoldDB" id="A0A2M9G7J7"/>